<organism evidence="3 4">
    <name type="scientific">Candidatus Scalindua brodae</name>
    <dbReference type="NCBI Taxonomy" id="237368"/>
    <lineage>
        <taxon>Bacteria</taxon>
        <taxon>Pseudomonadati</taxon>
        <taxon>Planctomycetota</taxon>
        <taxon>Candidatus Brocadiia</taxon>
        <taxon>Candidatus Brocadiales</taxon>
        <taxon>Candidatus Scalinduaceae</taxon>
        <taxon>Candidatus Scalindua</taxon>
    </lineage>
</organism>
<evidence type="ECO:0000313" key="3">
    <source>
        <dbReference type="EMBL" id="KHE93660.1"/>
    </source>
</evidence>
<name>A0A0B0ESK7_9BACT</name>
<evidence type="ECO:0000313" key="4">
    <source>
        <dbReference type="Proteomes" id="UP000030652"/>
    </source>
</evidence>
<dbReference type="Proteomes" id="UP000030652">
    <property type="component" value="Unassembled WGS sequence"/>
</dbReference>
<dbReference type="eggNOG" id="COG2198">
    <property type="taxonomic scope" value="Bacteria"/>
</dbReference>
<dbReference type="GO" id="GO:0000160">
    <property type="term" value="P:phosphorelay signal transduction system"/>
    <property type="evidence" value="ECO:0007669"/>
    <property type="project" value="InterPro"/>
</dbReference>
<protein>
    <submittedName>
        <fullName evidence="3">Hpt domain protein</fullName>
    </submittedName>
</protein>
<dbReference type="SMART" id="SM00073">
    <property type="entry name" value="HPT"/>
    <property type="match status" value="1"/>
</dbReference>
<sequence>MVSHSERSRSVSNIVITRHKFIWKNSRTPVKLPGVIFISSNVDLNGRQMESNKVFDKDEILNKFDGEKEFLTELIEIFINDIPEQLSGIKKAVDKRNSNDLERSTHKLKGAVANFEEKAAFEAALQLEMMGRESKLDGVEEAYETLMKEVECLVNSLKEFAE</sequence>
<dbReference type="GO" id="GO:0004672">
    <property type="term" value="F:protein kinase activity"/>
    <property type="evidence" value="ECO:0007669"/>
    <property type="project" value="UniProtKB-ARBA"/>
</dbReference>
<feature type="modified residue" description="Phosphohistidine" evidence="1">
    <location>
        <position position="106"/>
    </location>
</feature>
<keyword evidence="1" id="KW-0597">Phosphoprotein</keyword>
<dbReference type="SUPFAM" id="SSF47226">
    <property type="entry name" value="Histidine-containing phosphotransfer domain, HPT domain"/>
    <property type="match status" value="1"/>
</dbReference>
<dbReference type="Pfam" id="PF01627">
    <property type="entry name" value="Hpt"/>
    <property type="match status" value="1"/>
</dbReference>
<dbReference type="EMBL" id="JRYO01000042">
    <property type="protein sequence ID" value="KHE93660.1"/>
    <property type="molecule type" value="Genomic_DNA"/>
</dbReference>
<gene>
    <name evidence="3" type="ORF">SCABRO_00577</name>
</gene>
<accession>A0A0B0ESK7</accession>
<dbReference type="InterPro" id="IPR036641">
    <property type="entry name" value="HPT_dom_sf"/>
</dbReference>
<dbReference type="PROSITE" id="PS50894">
    <property type="entry name" value="HPT"/>
    <property type="match status" value="1"/>
</dbReference>
<dbReference type="AlphaFoldDB" id="A0A0B0ESK7"/>
<evidence type="ECO:0000259" key="2">
    <source>
        <dbReference type="PROSITE" id="PS50894"/>
    </source>
</evidence>
<evidence type="ECO:0000256" key="1">
    <source>
        <dbReference type="PROSITE-ProRule" id="PRU00110"/>
    </source>
</evidence>
<feature type="domain" description="HPt" evidence="2">
    <location>
        <begin position="67"/>
        <end position="160"/>
    </location>
</feature>
<dbReference type="Gene3D" id="1.20.120.160">
    <property type="entry name" value="HPT domain"/>
    <property type="match status" value="1"/>
</dbReference>
<proteinExistence type="predicted"/>
<dbReference type="InterPro" id="IPR008207">
    <property type="entry name" value="Sig_transdc_His_kin_Hpt_dom"/>
</dbReference>
<comment type="caution">
    <text evidence="3">The sequence shown here is derived from an EMBL/GenBank/DDBJ whole genome shotgun (WGS) entry which is preliminary data.</text>
</comment>
<reference evidence="3 4" key="1">
    <citation type="submission" date="2014-10" db="EMBL/GenBank/DDBJ databases">
        <title>Draft genome of anammox bacterium scalindua brodae, obtained using differential coverage binning of sequence data from two enrichment reactors.</title>
        <authorList>
            <person name="Speth D.R."/>
            <person name="Russ L."/>
            <person name="Kartal B."/>
            <person name="Op den Camp H.J."/>
            <person name="Dutilh B.E."/>
            <person name="Jetten M.S."/>
        </authorList>
    </citation>
    <scope>NUCLEOTIDE SEQUENCE [LARGE SCALE GENOMIC DNA]</scope>
    <source>
        <strain evidence="3">RU1</strain>
    </source>
</reference>